<dbReference type="InterPro" id="IPR024584">
    <property type="entry name" value="Tuberin_N"/>
</dbReference>
<dbReference type="Pfam" id="PF11864">
    <property type="entry name" value="DUF3384"/>
    <property type="match status" value="2"/>
</dbReference>
<dbReference type="GeneID" id="17296866"/>
<dbReference type="Gene3D" id="3.40.50.11210">
    <property type="entry name" value="Rap/Ran-GAP"/>
    <property type="match status" value="1"/>
</dbReference>
<feature type="compositionally biased region" description="Low complexity" evidence="2">
    <location>
        <begin position="41"/>
        <end position="53"/>
    </location>
</feature>
<name>L1IUW7_GUITC</name>
<dbReference type="eggNOG" id="KOG3687">
    <property type="taxonomic scope" value="Eukaryota"/>
</dbReference>
<feature type="region of interest" description="Disordered" evidence="2">
    <location>
        <begin position="969"/>
        <end position="991"/>
    </location>
</feature>
<dbReference type="RefSeq" id="XP_005827036.1">
    <property type="nucleotide sequence ID" value="XM_005826979.1"/>
</dbReference>
<dbReference type="FunFam" id="3.40.50.11210:FF:000001">
    <property type="entry name" value="Ral GTPase-activating protein subunit alpha-1 isoform 1"/>
    <property type="match status" value="1"/>
</dbReference>
<organism evidence="4">
    <name type="scientific">Guillardia theta (strain CCMP2712)</name>
    <name type="common">Cryptophyte</name>
    <dbReference type="NCBI Taxonomy" id="905079"/>
    <lineage>
        <taxon>Eukaryota</taxon>
        <taxon>Cryptophyceae</taxon>
        <taxon>Pyrenomonadales</taxon>
        <taxon>Geminigeraceae</taxon>
        <taxon>Guillardia</taxon>
    </lineage>
</organism>
<dbReference type="InterPro" id="IPR035974">
    <property type="entry name" value="Rap/Ran-GAP_sf"/>
</dbReference>
<keyword evidence="6" id="KW-1185">Reference proteome</keyword>
<proteinExistence type="predicted"/>
<dbReference type="KEGG" id="gtt:GUITHDRAFT_113795"/>
<dbReference type="Proteomes" id="UP000011087">
    <property type="component" value="Unassembled WGS sequence"/>
</dbReference>
<dbReference type="InterPro" id="IPR027107">
    <property type="entry name" value="Tuberin/Ral-act_asu"/>
</dbReference>
<feature type="compositionally biased region" description="Low complexity" evidence="2">
    <location>
        <begin position="1379"/>
        <end position="1392"/>
    </location>
</feature>
<keyword evidence="1" id="KW-0343">GTPase activation</keyword>
<evidence type="ECO:0000313" key="5">
    <source>
        <dbReference type="EnsemblProtists" id="EKX40056"/>
    </source>
</evidence>
<dbReference type="SUPFAM" id="SSF48371">
    <property type="entry name" value="ARM repeat"/>
    <property type="match status" value="1"/>
</dbReference>
<reference evidence="6" key="2">
    <citation type="submission" date="2012-11" db="EMBL/GenBank/DDBJ databases">
        <authorList>
            <person name="Kuo A."/>
            <person name="Curtis B.A."/>
            <person name="Tanifuji G."/>
            <person name="Burki F."/>
            <person name="Gruber A."/>
            <person name="Irimia M."/>
            <person name="Maruyama S."/>
            <person name="Arias M.C."/>
            <person name="Ball S.G."/>
            <person name="Gile G.H."/>
            <person name="Hirakawa Y."/>
            <person name="Hopkins J.F."/>
            <person name="Rensing S.A."/>
            <person name="Schmutz J."/>
            <person name="Symeonidi A."/>
            <person name="Elias M."/>
            <person name="Eveleigh R.J."/>
            <person name="Herman E.K."/>
            <person name="Klute M.J."/>
            <person name="Nakayama T."/>
            <person name="Obornik M."/>
            <person name="Reyes-Prieto A."/>
            <person name="Armbrust E.V."/>
            <person name="Aves S.J."/>
            <person name="Beiko R.G."/>
            <person name="Coutinho P."/>
            <person name="Dacks J.B."/>
            <person name="Durnford D.G."/>
            <person name="Fast N.M."/>
            <person name="Green B.R."/>
            <person name="Grisdale C."/>
            <person name="Hempe F."/>
            <person name="Henrissat B."/>
            <person name="Hoppner M.P."/>
            <person name="Ishida K.-I."/>
            <person name="Kim E."/>
            <person name="Koreny L."/>
            <person name="Kroth P.G."/>
            <person name="Liu Y."/>
            <person name="Malik S.-B."/>
            <person name="Maier U.G."/>
            <person name="McRose D."/>
            <person name="Mock T."/>
            <person name="Neilson J.A."/>
            <person name="Onodera N.T."/>
            <person name="Poole A.M."/>
            <person name="Pritham E.J."/>
            <person name="Richards T.A."/>
            <person name="Rocap G."/>
            <person name="Roy S.W."/>
            <person name="Sarai C."/>
            <person name="Schaack S."/>
            <person name="Shirato S."/>
            <person name="Slamovits C.H."/>
            <person name="Spencer D.F."/>
            <person name="Suzuki S."/>
            <person name="Worden A.Z."/>
            <person name="Zauner S."/>
            <person name="Barry K."/>
            <person name="Bell C."/>
            <person name="Bharti A.K."/>
            <person name="Crow J.A."/>
            <person name="Grimwood J."/>
            <person name="Kramer R."/>
            <person name="Lindquist E."/>
            <person name="Lucas S."/>
            <person name="Salamov A."/>
            <person name="McFadden G.I."/>
            <person name="Lane C.E."/>
            <person name="Keeling P.J."/>
            <person name="Gray M.W."/>
            <person name="Grigoriev I.V."/>
            <person name="Archibald J.M."/>
        </authorList>
    </citation>
    <scope>NUCLEOTIDE SEQUENCE</scope>
    <source>
        <strain evidence="6">CCMP2712</strain>
    </source>
</reference>
<reference evidence="4 6" key="1">
    <citation type="journal article" date="2012" name="Nature">
        <title>Algal genomes reveal evolutionary mosaicism and the fate of nucleomorphs.</title>
        <authorList>
            <consortium name="DOE Joint Genome Institute"/>
            <person name="Curtis B.A."/>
            <person name="Tanifuji G."/>
            <person name="Burki F."/>
            <person name="Gruber A."/>
            <person name="Irimia M."/>
            <person name="Maruyama S."/>
            <person name="Arias M.C."/>
            <person name="Ball S.G."/>
            <person name="Gile G.H."/>
            <person name="Hirakawa Y."/>
            <person name="Hopkins J.F."/>
            <person name="Kuo A."/>
            <person name="Rensing S.A."/>
            <person name="Schmutz J."/>
            <person name="Symeonidi A."/>
            <person name="Elias M."/>
            <person name="Eveleigh R.J."/>
            <person name="Herman E.K."/>
            <person name="Klute M.J."/>
            <person name="Nakayama T."/>
            <person name="Obornik M."/>
            <person name="Reyes-Prieto A."/>
            <person name="Armbrust E.V."/>
            <person name="Aves S.J."/>
            <person name="Beiko R.G."/>
            <person name="Coutinho P."/>
            <person name="Dacks J.B."/>
            <person name="Durnford D.G."/>
            <person name="Fast N.M."/>
            <person name="Green B.R."/>
            <person name="Grisdale C.J."/>
            <person name="Hempel F."/>
            <person name="Henrissat B."/>
            <person name="Hoppner M.P."/>
            <person name="Ishida K."/>
            <person name="Kim E."/>
            <person name="Koreny L."/>
            <person name="Kroth P.G."/>
            <person name="Liu Y."/>
            <person name="Malik S.B."/>
            <person name="Maier U.G."/>
            <person name="McRose D."/>
            <person name="Mock T."/>
            <person name="Neilson J.A."/>
            <person name="Onodera N.T."/>
            <person name="Poole A.M."/>
            <person name="Pritham E.J."/>
            <person name="Richards T.A."/>
            <person name="Rocap G."/>
            <person name="Roy S.W."/>
            <person name="Sarai C."/>
            <person name="Schaack S."/>
            <person name="Shirato S."/>
            <person name="Slamovits C.H."/>
            <person name="Spencer D.F."/>
            <person name="Suzuki S."/>
            <person name="Worden A.Z."/>
            <person name="Zauner S."/>
            <person name="Barry K."/>
            <person name="Bell C."/>
            <person name="Bharti A.K."/>
            <person name="Crow J.A."/>
            <person name="Grimwood J."/>
            <person name="Kramer R."/>
            <person name="Lindquist E."/>
            <person name="Lucas S."/>
            <person name="Salamov A."/>
            <person name="McFadden G.I."/>
            <person name="Lane C.E."/>
            <person name="Keeling P.J."/>
            <person name="Gray M.W."/>
            <person name="Grigoriev I.V."/>
            <person name="Archibald J.M."/>
        </authorList>
    </citation>
    <scope>NUCLEOTIDE SEQUENCE</scope>
    <source>
        <strain evidence="4 6">CCMP2712</strain>
    </source>
</reference>
<feature type="region of interest" description="Disordered" evidence="2">
    <location>
        <begin position="1"/>
        <end position="20"/>
    </location>
</feature>
<dbReference type="EMBL" id="JH993034">
    <property type="protein sequence ID" value="EKX40056.1"/>
    <property type="molecule type" value="Genomic_DNA"/>
</dbReference>
<dbReference type="InterPro" id="IPR016024">
    <property type="entry name" value="ARM-type_fold"/>
</dbReference>
<dbReference type="GO" id="GO:0005634">
    <property type="term" value="C:nucleus"/>
    <property type="evidence" value="ECO:0007669"/>
    <property type="project" value="InterPro"/>
</dbReference>
<dbReference type="SUPFAM" id="SSF111347">
    <property type="entry name" value="Rap/Ran-GAP"/>
    <property type="match status" value="1"/>
</dbReference>
<feature type="region of interest" description="Disordered" evidence="2">
    <location>
        <begin position="1038"/>
        <end position="1059"/>
    </location>
</feature>
<evidence type="ECO:0000313" key="6">
    <source>
        <dbReference type="Proteomes" id="UP000011087"/>
    </source>
</evidence>
<dbReference type="EnsemblProtists" id="EKX40056">
    <property type="protein sequence ID" value="EKX40056"/>
    <property type="gene ID" value="GUITHDRAFT_113795"/>
</dbReference>
<evidence type="ECO:0000256" key="1">
    <source>
        <dbReference type="ARBA" id="ARBA00022468"/>
    </source>
</evidence>
<feature type="region of interest" description="Disordered" evidence="2">
    <location>
        <begin position="29"/>
        <end position="65"/>
    </location>
</feature>
<dbReference type="PANTHER" id="PTHR10063">
    <property type="entry name" value="TUBERIN"/>
    <property type="match status" value="1"/>
</dbReference>
<evidence type="ECO:0000313" key="4">
    <source>
        <dbReference type="EMBL" id="EKX40056.1"/>
    </source>
</evidence>
<dbReference type="Gene3D" id="1.25.10.10">
    <property type="entry name" value="Leucine-rich Repeat Variant"/>
    <property type="match status" value="1"/>
</dbReference>
<dbReference type="InterPro" id="IPR011989">
    <property type="entry name" value="ARM-like"/>
</dbReference>
<dbReference type="GO" id="GO:0005737">
    <property type="term" value="C:cytoplasm"/>
    <property type="evidence" value="ECO:0007669"/>
    <property type="project" value="TreeGrafter"/>
</dbReference>
<sequence>MEADDTRGPPENGGGKNTILNRLHQVLARVGVRSGPKDESPTNSPSHSSLSRSTSDEISQPSLHQHESLEVADGRVYQHALSQLNSSQPLERRLEVLDELSELVRQYKFEDPREIWLNLKDLIESSRPYHSKEKVINFIGALCSGDPKNPGCNFNRLGVLRCHFFAIAQNQGSNLGRKLQLQLLSHVTKGGQNASPFERETCDLLIEWLEGIATVQSDEVDHKFGCKLLIYSATFVKYNPVTLLDDQSTRLLQAVCSVCESNCQDSTSKEENQVARQANRMQKQDEVVGCSSTGLKSEVCYELIKSCLAFFDVVARYTMPQENSVRTLTETLCRAVNEAKVSKDSWLVMRSVLMGAYCSVAFNRLLDILQEPPRSKSILPATSVLHKVAESDFDPERHTNKTRGAIYLVSMAAWGSSKVESLSMLYSRQSILEALLASVEANQEPIIAHEILLSVDRLLKTSGNTLRFEWTVIITMLQRIAAVMNFSIGPSASFVSQSPKARMVQAIDASETQHEPQVKTVLLIPFPHRTDQGLQRFGTNYSRSLDQDSFMALSRAAMMSSSQKNLLVSSESSLTSSRANPRAQDAAMNLKTCSVELEDLKRVLATMKAMHDSDMFQGLEADFYGLIRMVVAHVPEQLALECFEHHIDLIYPAHPLWLQTLSEVMFSFYKTCTFPEVRVRALQSLQLLLEDYKSMYEQEITDVAVVPFLGDIATEKNAKVWKQGLELLIYLAKHMKCDRFEVILQILHDAAKVEGNEDLRLAAVQALMRLLPAAVKHLPTSRFTALWDKLLGLADQPVSPNRLKSAAADPVKCEILSLLTCMQSTSNYRPKLEIPGEEASVCPCSLAQTSSKQSSSNFRHGGGSEETARLMIDTETEKLSDNVPSGSLGDRNVSNQSSQSASVRCHLDVQHLFDTLLTSITSDRVSQQEFTVCTAGLIRCLQNHFIFDGQDILPLYHLLLERLPSLSWGPTGNNQSSNMKDLDVQSQGESQNRNKNYKAGYHLLGLLLGGWNNQLATKHVRSGIHALTYGLYSAHNSQPGRNLNDSQNPSPAASQPPDPGEFFQRIKCNGEVTLTCLDYLSIFCVIYPDLILEHLPAMLTMAKLLADRPNETTLIIHCLEYMKFVAVKIPGMTTPMPHNMFRQGLDVMIVFINKNRWGGLIANLAGRALSLWWIHTPVMLRAEFIRSVAQPMLLDSAHKEDSMSAIMLDFFLLNDDSSMRSVGLPYNDNTEALFDREGVKKKTYVLRDTCFTIRSTPLGLIDLKTRRATDMRRWVFFAAVGGSGMGSSHCNPVVAIDGLLHLISATLTIRDVSHIEVPQAEAEEEEGLTGRSEEVEAAESRNGSEILSSATPQLSAADKRSKSQSQECQVSPGGQRKGSSSSSALPAAPVPAADCEAPEPDLILMEWRRGPLGEGIKDSSLTPCELKQSDALNRAIRLLDNTPVTLTHKFGVIYIAHGQRTEAEFLANTGGSARYEAFLRGLGHYASLVDCNDDVFTGGLDRSMQKRDGEIALFWRNSLVQCVFFVGTLMPNEAGAEQVNKKRFIGNSHVKVVYTDSDYGFSLDSLSGQFNLVVVLLVPLADGFFRVSVLRAPSVPLIGPGLDSFLVPEESLPMIVRRLLIDADIAAMIASNGDEQYSSNWQERLKQLRLMKQRHQMT</sequence>
<dbReference type="OMA" id="SSAMRTF"/>
<feature type="domain" description="Rap-GAP" evidence="3">
    <location>
        <begin position="1436"/>
        <end position="1658"/>
    </location>
</feature>
<protein>
    <recommendedName>
        <fullName evidence="3">Rap-GAP domain-containing protein</fullName>
    </recommendedName>
</protein>
<accession>L1IUW7</accession>
<dbReference type="OrthoDB" id="19311at2759"/>
<dbReference type="InterPro" id="IPR000331">
    <property type="entry name" value="Rap/Ran_GAP_dom"/>
</dbReference>
<dbReference type="HOGENOM" id="CLU_003164_0_0_1"/>
<gene>
    <name evidence="4" type="ORF">GUITHDRAFT_113795</name>
</gene>
<reference evidence="5" key="3">
    <citation type="submission" date="2016-03" db="UniProtKB">
        <authorList>
            <consortium name="EnsemblProtists"/>
        </authorList>
    </citation>
    <scope>IDENTIFICATION</scope>
</reference>
<feature type="compositionally biased region" description="Polar residues" evidence="2">
    <location>
        <begin position="1341"/>
        <end position="1354"/>
    </location>
</feature>
<evidence type="ECO:0000256" key="2">
    <source>
        <dbReference type="SAM" id="MobiDB-lite"/>
    </source>
</evidence>
<dbReference type="GO" id="GO:0005096">
    <property type="term" value="F:GTPase activator activity"/>
    <property type="evidence" value="ECO:0007669"/>
    <property type="project" value="UniProtKB-KW"/>
</dbReference>
<feature type="region of interest" description="Disordered" evidence="2">
    <location>
        <begin position="1320"/>
        <end position="1392"/>
    </location>
</feature>
<dbReference type="PaxDb" id="55529-EKX40056"/>
<dbReference type="GO" id="GO:0051056">
    <property type="term" value="P:regulation of small GTPase mediated signal transduction"/>
    <property type="evidence" value="ECO:0007669"/>
    <property type="project" value="InterPro"/>
</dbReference>
<dbReference type="PANTHER" id="PTHR10063:SF0">
    <property type="entry name" value="TUBERIN"/>
    <property type="match status" value="1"/>
</dbReference>
<dbReference type="STRING" id="905079.L1IUW7"/>
<dbReference type="Pfam" id="PF02145">
    <property type="entry name" value="Rap_GAP"/>
    <property type="match status" value="1"/>
</dbReference>
<evidence type="ECO:0000259" key="3">
    <source>
        <dbReference type="PROSITE" id="PS50085"/>
    </source>
</evidence>
<dbReference type="PROSITE" id="PS50085">
    <property type="entry name" value="RAPGAP"/>
    <property type="match status" value="1"/>
</dbReference>